<protein>
    <submittedName>
        <fullName evidence="7">D-3-phosphoglycerate dehydrogenase</fullName>
        <ecNumber evidence="7">1.1.1.95</ecNumber>
    </submittedName>
</protein>
<reference evidence="7 8" key="1">
    <citation type="journal article" date="2004" name="Proc. Natl. Acad. Sci. U.S.A.">
        <title>Genome sequence of Picrophilus torridus and its implications for life around pH 0.</title>
        <authorList>
            <person name="Futterer O."/>
            <person name="Angelov A."/>
            <person name="Liesegang H."/>
            <person name="Gottschalk G."/>
            <person name="Schleper C."/>
            <person name="Schepers B."/>
            <person name="Dock C."/>
            <person name="Antranikian G."/>
            <person name="Liebl W."/>
        </authorList>
    </citation>
    <scope>NUCLEOTIDE SEQUENCE [LARGE SCALE GENOMIC DNA]</scope>
    <source>
        <strain evidence="8">ATCC 700027 / DSM 9790 / JCM 10055 / NBRC 100828</strain>
    </source>
</reference>
<dbReference type="OrthoDB" id="7437at2157"/>
<evidence type="ECO:0000256" key="2">
    <source>
        <dbReference type="ARBA" id="ARBA00023002"/>
    </source>
</evidence>
<dbReference type="EMBL" id="AE017261">
    <property type="protein sequence ID" value="AAT42957.1"/>
    <property type="molecule type" value="Genomic_DNA"/>
</dbReference>
<dbReference type="GeneID" id="2843964"/>
<evidence type="ECO:0000313" key="8">
    <source>
        <dbReference type="Proteomes" id="UP000000438"/>
    </source>
</evidence>
<dbReference type="Gene3D" id="3.40.50.720">
    <property type="entry name" value="NAD(P)-binding Rossmann-like Domain"/>
    <property type="match status" value="2"/>
</dbReference>
<dbReference type="InterPro" id="IPR006139">
    <property type="entry name" value="D-isomer_2_OHA_DH_cat_dom"/>
</dbReference>
<dbReference type="SUPFAM" id="SSF52283">
    <property type="entry name" value="Formate/glycerate dehydrogenase catalytic domain-like"/>
    <property type="match status" value="1"/>
</dbReference>
<dbReference type="RefSeq" id="WP_011177173.1">
    <property type="nucleotide sequence ID" value="NC_005877.1"/>
</dbReference>
<sequence>MKGKILICDPVDGIMIEKLSKDFDIDNSPDITRDELLKKIGDYDIIIVRSRTKIDRDIIDNAKRLKIIARAGIGTDSIDVDYAQEKGIKIVYAPGSSTESVVELTVAFAVIAARQIIKGVENTRKNDFTKLKGIELSGKTLGIIGYGRIGRAIANAFSVFNVRSIAYDAYPVDFTGAEQVTLEDLLRNSDIISINITLRKDSPPVLNEKELSMLRDNAIVINTSRANAIEPRAFLKILKEKNIFYISDVFWHEPARFDYEFEMLKLPNVIITPHLGAQTREAQKRIAIMTADNIIKEWS</sequence>
<comment type="similarity">
    <text evidence="1 4">Belongs to the D-isomer specific 2-hydroxyacid dehydrogenase family.</text>
</comment>
<evidence type="ECO:0000259" key="6">
    <source>
        <dbReference type="Pfam" id="PF02826"/>
    </source>
</evidence>
<accession>Q6L245</accession>
<dbReference type="GO" id="GO:0051287">
    <property type="term" value="F:NAD binding"/>
    <property type="evidence" value="ECO:0007669"/>
    <property type="project" value="InterPro"/>
</dbReference>
<dbReference type="InterPro" id="IPR050857">
    <property type="entry name" value="D-2-hydroxyacid_DH"/>
</dbReference>
<evidence type="ECO:0000256" key="1">
    <source>
        <dbReference type="ARBA" id="ARBA00005854"/>
    </source>
</evidence>
<dbReference type="PANTHER" id="PTHR42789:SF1">
    <property type="entry name" value="D-ISOMER SPECIFIC 2-HYDROXYACID DEHYDROGENASE FAMILY PROTEIN (AFU_ORTHOLOGUE AFUA_6G10090)"/>
    <property type="match status" value="1"/>
</dbReference>
<dbReference type="EC" id="1.1.1.95" evidence="7"/>
<keyword evidence="3" id="KW-0520">NAD</keyword>
<dbReference type="GO" id="GO:0004617">
    <property type="term" value="F:phosphoglycerate dehydrogenase activity"/>
    <property type="evidence" value="ECO:0007669"/>
    <property type="project" value="UniProtKB-EC"/>
</dbReference>
<dbReference type="InterPro" id="IPR036291">
    <property type="entry name" value="NAD(P)-bd_dom_sf"/>
</dbReference>
<dbReference type="Pfam" id="PF02826">
    <property type="entry name" value="2-Hacid_dh_C"/>
    <property type="match status" value="1"/>
</dbReference>
<dbReference type="InterPro" id="IPR006140">
    <property type="entry name" value="D-isomer_DH_NAD-bd"/>
</dbReference>
<dbReference type="Proteomes" id="UP000000438">
    <property type="component" value="Chromosome"/>
</dbReference>
<evidence type="ECO:0000259" key="5">
    <source>
        <dbReference type="Pfam" id="PF00389"/>
    </source>
</evidence>
<proteinExistence type="inferred from homology"/>
<dbReference type="PaxDb" id="263820-PTO0372"/>
<dbReference type="SUPFAM" id="SSF51735">
    <property type="entry name" value="NAD(P)-binding Rossmann-fold domains"/>
    <property type="match status" value="1"/>
</dbReference>
<dbReference type="AlphaFoldDB" id="Q6L245"/>
<dbReference type="KEGG" id="pto:PTO0372"/>
<evidence type="ECO:0000256" key="3">
    <source>
        <dbReference type="ARBA" id="ARBA00023027"/>
    </source>
</evidence>
<keyword evidence="2 4" id="KW-0560">Oxidoreductase</keyword>
<dbReference type="HOGENOM" id="CLU_019796_1_3_2"/>
<dbReference type="STRING" id="263820.PTO0372"/>
<feature type="domain" description="D-isomer specific 2-hydroxyacid dehydrogenase catalytic" evidence="5">
    <location>
        <begin position="5"/>
        <end position="296"/>
    </location>
</feature>
<dbReference type="eggNOG" id="arCOG01754">
    <property type="taxonomic scope" value="Archaea"/>
</dbReference>
<gene>
    <name evidence="7" type="ordered locus">PTO0372</name>
</gene>
<name>Q6L245_PICTO</name>
<dbReference type="InParanoid" id="Q6L245"/>
<dbReference type="CDD" id="cd05303">
    <property type="entry name" value="PGDH_2"/>
    <property type="match status" value="1"/>
</dbReference>
<dbReference type="FunCoup" id="Q6L245">
    <property type="interactions" value="209"/>
</dbReference>
<dbReference type="Pfam" id="PF00389">
    <property type="entry name" value="2-Hacid_dh"/>
    <property type="match status" value="1"/>
</dbReference>
<evidence type="ECO:0000313" key="7">
    <source>
        <dbReference type="EMBL" id="AAT42957.1"/>
    </source>
</evidence>
<evidence type="ECO:0000256" key="4">
    <source>
        <dbReference type="RuleBase" id="RU003719"/>
    </source>
</evidence>
<organism evidence="7 8">
    <name type="scientific">Picrophilus torridus (strain ATCC 700027 / DSM 9790 / JCM 10055 / NBRC 100828 / KAW 2/3)</name>
    <dbReference type="NCBI Taxonomy" id="1122961"/>
    <lineage>
        <taxon>Archaea</taxon>
        <taxon>Methanobacteriati</taxon>
        <taxon>Thermoplasmatota</taxon>
        <taxon>Thermoplasmata</taxon>
        <taxon>Thermoplasmatales</taxon>
        <taxon>Picrophilaceae</taxon>
        <taxon>Picrophilus</taxon>
    </lineage>
</organism>
<feature type="domain" description="D-isomer specific 2-hydroxyacid dehydrogenase NAD-binding" evidence="6">
    <location>
        <begin position="107"/>
        <end position="276"/>
    </location>
</feature>
<dbReference type="PANTHER" id="PTHR42789">
    <property type="entry name" value="D-ISOMER SPECIFIC 2-HYDROXYACID DEHYDROGENASE FAMILY PROTEIN (AFU_ORTHOLOGUE AFUA_6G10090)"/>
    <property type="match status" value="1"/>
</dbReference>